<dbReference type="InterPro" id="IPR006073">
    <property type="entry name" value="GTP-bd"/>
</dbReference>
<dbReference type="SMART" id="SM00899">
    <property type="entry name" value="FeoA"/>
    <property type="match status" value="1"/>
</dbReference>
<dbReference type="Pfam" id="PF07664">
    <property type="entry name" value="FeoB_C"/>
    <property type="match status" value="1"/>
</dbReference>
<organism evidence="18 19">
    <name type="scientific">Methylocaldum marinum</name>
    <dbReference type="NCBI Taxonomy" id="1432792"/>
    <lineage>
        <taxon>Bacteria</taxon>
        <taxon>Pseudomonadati</taxon>
        <taxon>Pseudomonadota</taxon>
        <taxon>Gammaproteobacteria</taxon>
        <taxon>Methylococcales</taxon>
        <taxon>Methylococcaceae</taxon>
        <taxon>Methylocaldum</taxon>
    </lineage>
</organism>
<protein>
    <recommendedName>
        <fullName evidence="13 16">Ferrous iron transport protein B</fullName>
    </recommendedName>
</protein>
<dbReference type="PANTHER" id="PTHR43185">
    <property type="entry name" value="FERROUS IRON TRANSPORT PROTEIN B"/>
    <property type="match status" value="1"/>
</dbReference>
<evidence type="ECO:0000256" key="13">
    <source>
        <dbReference type="NCBIfam" id="TIGR00437"/>
    </source>
</evidence>
<dbReference type="NCBIfam" id="TIGR00437">
    <property type="entry name" value="feoB"/>
    <property type="match status" value="1"/>
</dbReference>
<dbReference type="InterPro" id="IPR008988">
    <property type="entry name" value="Transcriptional_repressor_C"/>
</dbReference>
<feature type="binding site" evidence="14">
    <location>
        <begin position="206"/>
        <end position="209"/>
    </location>
    <ligand>
        <name>GTP</name>
        <dbReference type="ChEBI" id="CHEBI:37565"/>
        <label>1</label>
    </ligand>
</feature>
<evidence type="ECO:0000256" key="3">
    <source>
        <dbReference type="ARBA" id="ARBA00022475"/>
    </source>
</evidence>
<keyword evidence="10" id="KW-0406">Ion transport</keyword>
<feature type="transmembrane region" description="Helical" evidence="16">
    <location>
        <begin position="543"/>
        <end position="563"/>
    </location>
</feature>
<keyword evidence="4 16" id="KW-0410">Iron transport</keyword>
<evidence type="ECO:0000256" key="6">
    <source>
        <dbReference type="ARBA" id="ARBA00022692"/>
    </source>
</evidence>
<proteinExistence type="inferred from homology"/>
<feature type="binding site" evidence="15">
    <location>
        <position position="111"/>
    </location>
    <ligand>
        <name>Mg(2+)</name>
        <dbReference type="ChEBI" id="CHEBI:18420"/>
        <label>2</label>
    </ligand>
</feature>
<evidence type="ECO:0000256" key="9">
    <source>
        <dbReference type="ARBA" id="ARBA00023004"/>
    </source>
</evidence>
<feature type="binding site" evidence="14">
    <location>
        <begin position="142"/>
        <end position="145"/>
    </location>
    <ligand>
        <name>GTP</name>
        <dbReference type="ChEBI" id="CHEBI:37565"/>
        <label>1</label>
    </ligand>
</feature>
<dbReference type="SUPFAM" id="SSF52540">
    <property type="entry name" value="P-loop containing nucleoside triphosphate hydrolases"/>
    <property type="match status" value="1"/>
</dbReference>
<evidence type="ECO:0000256" key="7">
    <source>
        <dbReference type="ARBA" id="ARBA00022741"/>
    </source>
</evidence>
<dbReference type="CDD" id="cd01879">
    <property type="entry name" value="FeoB"/>
    <property type="match status" value="1"/>
</dbReference>
<feature type="binding site" evidence="14">
    <location>
        <begin position="121"/>
        <end position="125"/>
    </location>
    <ligand>
        <name>GTP</name>
        <dbReference type="ChEBI" id="CHEBI:37565"/>
        <label>1</label>
    </ligand>
</feature>
<dbReference type="Gene3D" id="1.10.287.1770">
    <property type="match status" value="1"/>
</dbReference>
<dbReference type="GO" id="GO:0046914">
    <property type="term" value="F:transition metal ion binding"/>
    <property type="evidence" value="ECO:0007669"/>
    <property type="project" value="InterPro"/>
</dbReference>
<keyword evidence="9 16" id="KW-0408">Iron</keyword>
<feature type="binding site" evidence="15">
    <location>
        <position position="107"/>
    </location>
    <ligand>
        <name>Mg(2+)</name>
        <dbReference type="ChEBI" id="CHEBI:18420"/>
        <label>2</label>
    </ligand>
</feature>
<dbReference type="Gene3D" id="3.40.50.300">
    <property type="entry name" value="P-loop containing nucleotide triphosphate hydrolases"/>
    <property type="match status" value="1"/>
</dbReference>
<keyword evidence="6 16" id="KW-0812">Transmembrane</keyword>
<dbReference type="EMBL" id="AP017928">
    <property type="protein sequence ID" value="BBA33191.1"/>
    <property type="molecule type" value="Genomic_DNA"/>
</dbReference>
<evidence type="ECO:0000256" key="2">
    <source>
        <dbReference type="ARBA" id="ARBA00022448"/>
    </source>
</evidence>
<dbReference type="InterPro" id="IPR011640">
    <property type="entry name" value="Fe2_transport_prot_B_C"/>
</dbReference>
<feature type="transmembrane region" description="Helical" evidence="16">
    <location>
        <begin position="806"/>
        <end position="824"/>
    </location>
</feature>
<feature type="domain" description="FeoB-type G" evidence="17">
    <location>
        <begin position="89"/>
        <end position="255"/>
    </location>
</feature>
<keyword evidence="3" id="KW-1003">Cell membrane</keyword>
<dbReference type="Pfam" id="PF17910">
    <property type="entry name" value="FeoB_Cyto"/>
    <property type="match status" value="1"/>
</dbReference>
<evidence type="ECO:0000259" key="17">
    <source>
        <dbReference type="PROSITE" id="PS51711"/>
    </source>
</evidence>
<evidence type="ECO:0000313" key="19">
    <source>
        <dbReference type="Proteomes" id="UP000266313"/>
    </source>
</evidence>
<dbReference type="NCBIfam" id="NF007105">
    <property type="entry name" value="PRK09554.1"/>
    <property type="match status" value="1"/>
</dbReference>
<dbReference type="Proteomes" id="UP000266313">
    <property type="component" value="Chromosome"/>
</dbReference>
<reference evidence="18 19" key="1">
    <citation type="submission" date="2016-12" db="EMBL/GenBank/DDBJ databases">
        <title>Genome sequencing of Methylocaldum marinum.</title>
        <authorList>
            <person name="Takeuchi M."/>
            <person name="Kamagata Y."/>
            <person name="Hiraoka S."/>
            <person name="Oshima K."/>
            <person name="Hattori M."/>
            <person name="Iwasaki W."/>
        </authorList>
    </citation>
    <scope>NUCLEOTIDE SEQUENCE [LARGE SCALE GENOMIC DNA]</scope>
    <source>
        <strain evidence="18 19">S8</strain>
    </source>
</reference>
<dbReference type="PANTHER" id="PTHR43185:SF1">
    <property type="entry name" value="FE(2+) TRANSPORTER FEOB"/>
    <property type="match status" value="1"/>
</dbReference>
<dbReference type="Pfam" id="PF07670">
    <property type="entry name" value="Gate"/>
    <property type="match status" value="2"/>
</dbReference>
<keyword evidence="2 16" id="KW-0813">Transport</keyword>
<dbReference type="InterPro" id="IPR007167">
    <property type="entry name" value="Fe-transptr_FeoA-like"/>
</dbReference>
<evidence type="ECO:0000256" key="1">
    <source>
        <dbReference type="ARBA" id="ARBA00004429"/>
    </source>
</evidence>
<dbReference type="Pfam" id="PF04023">
    <property type="entry name" value="FeoA"/>
    <property type="match status" value="1"/>
</dbReference>
<name>A0A250KQE3_9GAMM</name>
<sequence length="838" mass="93157">MHDLAAGEKGRIVGFEGGNPVYRQKLLAMGLTPDTEFTVIRFAPLGDPIEIHVRGFDLSLRRQEIDCLKVERIADEATAAVEAEEASADFTIAVVGNPNSGKTTIFNGLTGARQRVGNWPGVTVEKKTGHFSFRNRHIDVVDLPGLYSLDVREESVSLDEQIARDYILSGQTDLVVDIVDASNLERNLYLTVQLLEMKVPLLVMLNMMDILEQRGAELDAARLSERLGTLAVPVIGTRSEAIEPVKPIVLRLASEQTSPRVTLTYPDVVEQAIARLLPGIERIAPDQNDRWLALKLLEGDAWAAERTDRETRKLVPQQRKLIEELTGEGPDLLIADSRYRFIRTLIQETLTEATSARKPVTDALDRIVLNRWLGLPIFLGVMYLMFFFAIQLGRAFKPFFNLSAQTLFVDGFAAMLTRLGVPEWGTALLAGGLGNGVREVIAFIPIIAFLYIFISLLEDSGYMTRAAFVMDRFMGILGLPGKSFIPMVVGFGCNVPAVMACRTLERPRDRILTILMIPFLSCGARLPVYVLFSEAFFPQQAHIVIFGLYLTGIAFAILTGLIMKNTLLRQKASFHILEMPPYHTPRVTNVWLNTWQRVKAFIFKAGKFIVPMVMLIQILNSVGADGTFPNRNVDRSVLSAAGRTLTPAFGPMGIDEENWPATVALFTGVLHKVVVIGTLEAIYTQADRPRPSMGEFDLAGRLRNAAATVPANLAKLLGIDSARNRAVPKTLFVTEMKERFVGPPAALAYLLFVLLYFPCIVTTVSVYREAGRRWALFLMFWTTGLAYMTATAFYQAATYPQHPASSVFWLSGFSALFVIVIWLFHRWGDREASPHTPV</sequence>
<accession>A0A250KQE3</accession>
<dbReference type="InterPro" id="IPR011642">
    <property type="entry name" value="Gate_dom"/>
</dbReference>
<keyword evidence="19" id="KW-1185">Reference proteome</keyword>
<comment type="similarity">
    <text evidence="16">Belongs to the TRAFAC class TrmE-Era-EngA-EngB-Septin-like GTPase superfamily. FeoB GTPase (TC 9.A.8) family.</text>
</comment>
<dbReference type="FunFam" id="3.40.50.300:FF:000426">
    <property type="entry name" value="Ferrous iron transport protein B"/>
    <property type="match status" value="1"/>
</dbReference>
<dbReference type="InterPro" id="IPR030389">
    <property type="entry name" value="G_FEOB_dom"/>
</dbReference>
<evidence type="ECO:0000313" key="18">
    <source>
        <dbReference type="EMBL" id="BBA33191.1"/>
    </source>
</evidence>
<feature type="transmembrane region" description="Helical" evidence="16">
    <location>
        <begin position="440"/>
        <end position="457"/>
    </location>
</feature>
<evidence type="ECO:0000256" key="8">
    <source>
        <dbReference type="ARBA" id="ARBA00022989"/>
    </source>
</evidence>
<evidence type="ECO:0000256" key="4">
    <source>
        <dbReference type="ARBA" id="ARBA00022496"/>
    </source>
</evidence>
<keyword evidence="12 16" id="KW-0472">Membrane</keyword>
<dbReference type="KEGG" id="mmai:sS8_1229"/>
<dbReference type="Gene3D" id="2.30.30.90">
    <property type="match status" value="1"/>
</dbReference>
<dbReference type="InterPro" id="IPR027417">
    <property type="entry name" value="P-loop_NTPase"/>
</dbReference>
<feature type="transmembrane region" description="Helical" evidence="16">
    <location>
        <begin position="399"/>
        <end position="420"/>
    </location>
</feature>
<dbReference type="PROSITE" id="PS51711">
    <property type="entry name" value="G_FEOB"/>
    <property type="match status" value="1"/>
</dbReference>
<evidence type="ECO:0000256" key="15">
    <source>
        <dbReference type="PIRSR" id="PIRSR603373-2"/>
    </source>
</evidence>
<evidence type="ECO:0000256" key="5">
    <source>
        <dbReference type="ARBA" id="ARBA00022519"/>
    </source>
</evidence>
<evidence type="ECO:0000256" key="10">
    <source>
        <dbReference type="ARBA" id="ARBA00023065"/>
    </source>
</evidence>
<keyword evidence="5" id="KW-0997">Cell inner membrane</keyword>
<comment type="function">
    <text evidence="16">Probable transporter of a GTP-driven Fe(2+) uptake system.</text>
</comment>
<evidence type="ECO:0000256" key="12">
    <source>
        <dbReference type="ARBA" id="ARBA00023136"/>
    </source>
</evidence>
<keyword evidence="15" id="KW-0460">Magnesium</keyword>
<dbReference type="SUPFAM" id="SSF50037">
    <property type="entry name" value="C-terminal domain of transcriptional repressors"/>
    <property type="match status" value="1"/>
</dbReference>
<keyword evidence="11 14" id="KW-0342">GTP-binding</keyword>
<keyword evidence="7 14" id="KW-0547">Nucleotide-binding</keyword>
<feature type="transmembrane region" description="Helical" evidence="16">
    <location>
        <begin position="746"/>
        <end position="767"/>
    </location>
</feature>
<evidence type="ECO:0000256" key="11">
    <source>
        <dbReference type="ARBA" id="ARBA00023134"/>
    </source>
</evidence>
<keyword evidence="8 16" id="KW-1133">Transmembrane helix</keyword>
<gene>
    <name evidence="18" type="ORF">sS8_1229</name>
</gene>
<feature type="transmembrane region" description="Helical" evidence="16">
    <location>
        <begin position="774"/>
        <end position="794"/>
    </location>
</feature>
<keyword evidence="15" id="KW-0479">Metal-binding</keyword>
<dbReference type="InterPro" id="IPR050860">
    <property type="entry name" value="FeoB_GTPase"/>
</dbReference>
<dbReference type="GO" id="GO:0005525">
    <property type="term" value="F:GTP binding"/>
    <property type="evidence" value="ECO:0007669"/>
    <property type="project" value="UniProtKB-KW"/>
</dbReference>
<feature type="transmembrane region" description="Helical" evidence="16">
    <location>
        <begin position="511"/>
        <end position="531"/>
    </location>
</feature>
<dbReference type="AlphaFoldDB" id="A0A250KQE3"/>
<dbReference type="GO" id="GO:0015093">
    <property type="term" value="F:ferrous iron transmembrane transporter activity"/>
    <property type="evidence" value="ECO:0007669"/>
    <property type="project" value="UniProtKB-UniRule"/>
</dbReference>
<dbReference type="InterPro" id="IPR038157">
    <property type="entry name" value="FeoA_core_dom"/>
</dbReference>
<feature type="binding site" evidence="15">
    <location>
        <position position="110"/>
    </location>
    <ligand>
        <name>Mg(2+)</name>
        <dbReference type="ChEBI" id="CHEBI:18420"/>
        <label>2</label>
    </ligand>
</feature>
<dbReference type="PRINTS" id="PR00326">
    <property type="entry name" value="GTP1OBG"/>
</dbReference>
<dbReference type="Pfam" id="PF02421">
    <property type="entry name" value="FeoB_N"/>
    <property type="match status" value="1"/>
</dbReference>
<feature type="binding site" evidence="15">
    <location>
        <position position="108"/>
    </location>
    <ligand>
        <name>Mg(2+)</name>
        <dbReference type="ChEBI" id="CHEBI:18420"/>
        <label>2</label>
    </ligand>
</feature>
<dbReference type="InterPro" id="IPR041069">
    <property type="entry name" value="FeoB_Cyto"/>
</dbReference>
<dbReference type="InterPro" id="IPR003373">
    <property type="entry name" value="Fe2_transport_prot-B"/>
</dbReference>
<evidence type="ECO:0000256" key="14">
    <source>
        <dbReference type="PIRSR" id="PIRSR603373-1"/>
    </source>
</evidence>
<feature type="binding site" evidence="14">
    <location>
        <begin position="96"/>
        <end position="103"/>
    </location>
    <ligand>
        <name>GTP</name>
        <dbReference type="ChEBI" id="CHEBI:37565"/>
        <label>1</label>
    </ligand>
</feature>
<evidence type="ECO:0000256" key="16">
    <source>
        <dbReference type="RuleBase" id="RU362098"/>
    </source>
</evidence>
<comment type="subcellular location">
    <subcellularLocation>
        <location evidence="1 16">Cell inner membrane</location>
        <topology evidence="1 16">Multi-pass membrane protein</topology>
    </subcellularLocation>
</comment>
<feature type="transmembrane region" description="Helical" evidence="16">
    <location>
        <begin position="601"/>
        <end position="619"/>
    </location>
</feature>
<feature type="transmembrane region" description="Helical" evidence="16">
    <location>
        <begin position="372"/>
        <end position="392"/>
    </location>
</feature>
<dbReference type="GO" id="GO:0005886">
    <property type="term" value="C:plasma membrane"/>
    <property type="evidence" value="ECO:0007669"/>
    <property type="project" value="UniProtKB-SubCell"/>
</dbReference>